<dbReference type="EMBL" id="JBIRYI010000007">
    <property type="protein sequence ID" value="MFI2487842.1"/>
    <property type="molecule type" value="Genomic_DNA"/>
</dbReference>
<evidence type="ECO:0000256" key="3">
    <source>
        <dbReference type="ARBA" id="ARBA00022475"/>
    </source>
</evidence>
<evidence type="ECO:0000256" key="4">
    <source>
        <dbReference type="ARBA" id="ARBA00022692"/>
    </source>
</evidence>
<keyword evidence="3" id="KW-1003">Cell membrane</keyword>
<evidence type="ECO:0000256" key="12">
    <source>
        <dbReference type="SAM" id="Phobius"/>
    </source>
</evidence>
<dbReference type="Proteomes" id="UP001611580">
    <property type="component" value="Unassembled WGS sequence"/>
</dbReference>
<keyword evidence="15" id="KW-1185">Reference proteome</keyword>
<feature type="domain" description="Anti-sigma K factor RskA C-terminal" evidence="13">
    <location>
        <begin position="140"/>
        <end position="273"/>
    </location>
</feature>
<protein>
    <recommendedName>
        <fullName evidence="10">Regulator of SigK</fullName>
    </recommendedName>
    <alternativeName>
        <fullName evidence="9">Sigma-K anti-sigma factor RskA</fullName>
    </alternativeName>
</protein>
<dbReference type="Pfam" id="PF10099">
    <property type="entry name" value="RskA_C"/>
    <property type="match status" value="1"/>
</dbReference>
<evidence type="ECO:0000256" key="9">
    <source>
        <dbReference type="ARBA" id="ARBA00029829"/>
    </source>
</evidence>
<feature type="region of interest" description="Disordered" evidence="11">
    <location>
        <begin position="81"/>
        <end position="120"/>
    </location>
</feature>
<evidence type="ECO:0000259" key="13">
    <source>
        <dbReference type="Pfam" id="PF10099"/>
    </source>
</evidence>
<name>A0ABW7XJY1_9MICO</name>
<evidence type="ECO:0000256" key="7">
    <source>
        <dbReference type="ARBA" id="ARBA00023136"/>
    </source>
</evidence>
<dbReference type="RefSeq" id="WP_397404886.1">
    <property type="nucleotide sequence ID" value="NZ_JBIRYI010000007.1"/>
</dbReference>
<evidence type="ECO:0000256" key="5">
    <source>
        <dbReference type="ARBA" id="ARBA00022989"/>
    </source>
</evidence>
<comment type="subcellular location">
    <subcellularLocation>
        <location evidence="2">Cell membrane</location>
    </subcellularLocation>
    <subcellularLocation>
        <location evidence="1">Membrane</location>
        <topology evidence="1">Single-pass membrane protein</topology>
    </subcellularLocation>
</comment>
<keyword evidence="7 12" id="KW-0472">Membrane</keyword>
<gene>
    <name evidence="14" type="ORF">ACH47X_13075</name>
</gene>
<evidence type="ECO:0000313" key="14">
    <source>
        <dbReference type="EMBL" id="MFI2487842.1"/>
    </source>
</evidence>
<proteinExistence type="predicted"/>
<keyword evidence="6" id="KW-0805">Transcription regulation</keyword>
<dbReference type="Gene3D" id="1.10.10.1320">
    <property type="entry name" value="Anti-sigma factor, zinc-finger domain"/>
    <property type="match status" value="1"/>
</dbReference>
<dbReference type="PANTHER" id="PTHR37461:SF1">
    <property type="entry name" value="ANTI-SIGMA-K FACTOR RSKA"/>
    <property type="match status" value="1"/>
</dbReference>
<keyword evidence="8" id="KW-0804">Transcription</keyword>
<evidence type="ECO:0000256" key="10">
    <source>
        <dbReference type="ARBA" id="ARBA00030803"/>
    </source>
</evidence>
<evidence type="ECO:0000256" key="1">
    <source>
        <dbReference type="ARBA" id="ARBA00004167"/>
    </source>
</evidence>
<keyword evidence="5 12" id="KW-1133">Transmembrane helix</keyword>
<dbReference type="PANTHER" id="PTHR37461">
    <property type="entry name" value="ANTI-SIGMA-K FACTOR RSKA"/>
    <property type="match status" value="1"/>
</dbReference>
<evidence type="ECO:0000256" key="2">
    <source>
        <dbReference type="ARBA" id="ARBA00004236"/>
    </source>
</evidence>
<feature type="transmembrane region" description="Helical" evidence="12">
    <location>
        <begin position="135"/>
        <end position="156"/>
    </location>
</feature>
<reference evidence="14 15" key="1">
    <citation type="submission" date="2024-10" db="EMBL/GenBank/DDBJ databases">
        <title>The Natural Products Discovery Center: Release of the First 8490 Sequenced Strains for Exploring Actinobacteria Biosynthetic Diversity.</title>
        <authorList>
            <person name="Kalkreuter E."/>
            <person name="Kautsar S.A."/>
            <person name="Yang D."/>
            <person name="Bader C.D."/>
            <person name="Teijaro C.N."/>
            <person name="Fluegel L."/>
            <person name="Davis C.M."/>
            <person name="Simpson J.R."/>
            <person name="Lauterbach L."/>
            <person name="Steele A.D."/>
            <person name="Gui C."/>
            <person name="Meng S."/>
            <person name="Li G."/>
            <person name="Viehrig K."/>
            <person name="Ye F."/>
            <person name="Su P."/>
            <person name="Kiefer A.F."/>
            <person name="Nichols A."/>
            <person name="Cepeda A.J."/>
            <person name="Yan W."/>
            <person name="Fan B."/>
            <person name="Jiang Y."/>
            <person name="Adhikari A."/>
            <person name="Zheng C.-J."/>
            <person name="Schuster L."/>
            <person name="Cowan T.M."/>
            <person name="Smanski M.J."/>
            <person name="Chevrette M.G."/>
            <person name="De Carvalho L.P.S."/>
            <person name="Shen B."/>
        </authorList>
    </citation>
    <scope>NUCLEOTIDE SEQUENCE [LARGE SCALE GENOMIC DNA]</scope>
    <source>
        <strain evidence="14 15">NPDC019481</strain>
    </source>
</reference>
<sequence length="278" mass="28375">MSDQTTATGPGGMPDDVWDLLPGYAMEALDDAERQAVEQLLASDADARRALDEYRDVLAAFVVEAEPPAALRSSVLAQVQGTSQLHDRTAGTPVPAPAPGGGSPSSGGSTAAASGSPSGAVVVDLDARRRRRRRWGTAVAAVAAAAAIAVPTTIAVQVTAERDRLREQAQVVSEMLADPDSSVLRASVEGGGEASVLVSGDDMFFHAEGLPELDPDKAYQLWVVEGDGSVSSAGLLALRGDQATALVQGEHGVGMAVSVEPESGSEEPTTAPIVVLGA</sequence>
<evidence type="ECO:0000256" key="6">
    <source>
        <dbReference type="ARBA" id="ARBA00023015"/>
    </source>
</evidence>
<dbReference type="InterPro" id="IPR041916">
    <property type="entry name" value="Anti_sigma_zinc_sf"/>
</dbReference>
<organism evidence="14 15">
    <name type="scientific">Promicromonospora kroppenstedtii</name>
    <dbReference type="NCBI Taxonomy" id="440482"/>
    <lineage>
        <taxon>Bacteria</taxon>
        <taxon>Bacillati</taxon>
        <taxon>Actinomycetota</taxon>
        <taxon>Actinomycetes</taxon>
        <taxon>Micrococcales</taxon>
        <taxon>Promicromonosporaceae</taxon>
        <taxon>Promicromonospora</taxon>
    </lineage>
</organism>
<evidence type="ECO:0000256" key="8">
    <source>
        <dbReference type="ARBA" id="ARBA00023163"/>
    </source>
</evidence>
<dbReference type="InterPro" id="IPR051474">
    <property type="entry name" value="Anti-sigma-K/W_factor"/>
</dbReference>
<evidence type="ECO:0000256" key="11">
    <source>
        <dbReference type="SAM" id="MobiDB-lite"/>
    </source>
</evidence>
<keyword evidence="4 12" id="KW-0812">Transmembrane</keyword>
<evidence type="ECO:0000313" key="15">
    <source>
        <dbReference type="Proteomes" id="UP001611580"/>
    </source>
</evidence>
<comment type="caution">
    <text evidence="14">The sequence shown here is derived from an EMBL/GenBank/DDBJ whole genome shotgun (WGS) entry which is preliminary data.</text>
</comment>
<feature type="compositionally biased region" description="Low complexity" evidence="11">
    <location>
        <begin position="106"/>
        <end position="120"/>
    </location>
</feature>
<dbReference type="InterPro" id="IPR018764">
    <property type="entry name" value="RskA_C"/>
</dbReference>
<accession>A0ABW7XJY1</accession>